<feature type="transmembrane region" description="Helical" evidence="6">
    <location>
        <begin position="57"/>
        <end position="79"/>
    </location>
</feature>
<keyword evidence="2" id="KW-1003">Cell membrane</keyword>
<evidence type="ECO:0000256" key="3">
    <source>
        <dbReference type="ARBA" id="ARBA00022692"/>
    </source>
</evidence>
<evidence type="ECO:0000313" key="7">
    <source>
        <dbReference type="EMBL" id="TBW48992.1"/>
    </source>
</evidence>
<dbReference type="PANTHER" id="PTHR47089:SF1">
    <property type="entry name" value="GUANOSINE ABC TRANSPORTER PERMEASE PROTEIN NUPP"/>
    <property type="match status" value="1"/>
</dbReference>
<sequence length="369" mass="39520">MLSLERRQVDSRLMEYLSPVLALVLTVITGFLIFLGLDRDPVEGLRLFFIVPISDAVGVAELGLKAAPLLLCAAGLTICYRARIWNIGAEGHFLMGAVGATIAALHFGEGTGFWILPVVLLAGIACGALWSAIAAFLKTHFHCNEILTTIMLNYIALNLLLYAVHGPLKDPYGFSFPQSAMFGDAALLPMLIPGTRLHIGLLFALLAAVAVGVLFARTFIGFQLKVLGEDHKAAEFAGFPRKRLVWFAFLVAGGLAGLAGASEVTGPIGQLIPQVSPGYGYTAIIVVFMGRMKAVGLILASALLALTFLGGEMMQIGMNLPKAMTGLFQGLLLFYLLTCDAFIHYRIRLTRRHVTASAGTNTPLATQES</sequence>
<protein>
    <submittedName>
        <fullName evidence="7">ABC transporter permease</fullName>
    </submittedName>
</protein>
<feature type="transmembrane region" description="Helical" evidence="6">
    <location>
        <begin position="146"/>
        <end position="164"/>
    </location>
</feature>
<keyword evidence="3 6" id="KW-0812">Transmembrane</keyword>
<reference evidence="7 8" key="1">
    <citation type="submission" date="2019-02" db="EMBL/GenBank/DDBJ databases">
        <title>Marinobacter halodurans sp. nov., a marine bacterium isolated from sea tidal flat.</title>
        <authorList>
            <person name="Yoo Y."/>
            <person name="Lee D.W."/>
            <person name="Kim B.S."/>
            <person name="Kim J.-J."/>
        </authorList>
    </citation>
    <scope>NUCLEOTIDE SEQUENCE [LARGE SCALE GENOMIC DNA]</scope>
    <source>
        <strain evidence="7 8">YJ-S3-2</strain>
    </source>
</reference>
<dbReference type="Pfam" id="PF02653">
    <property type="entry name" value="BPD_transp_2"/>
    <property type="match status" value="1"/>
</dbReference>
<dbReference type="InterPro" id="IPR001851">
    <property type="entry name" value="ABC_transp_permease"/>
</dbReference>
<feature type="transmembrane region" description="Helical" evidence="6">
    <location>
        <begin position="16"/>
        <end position="37"/>
    </location>
</feature>
<keyword evidence="4 6" id="KW-1133">Transmembrane helix</keyword>
<evidence type="ECO:0000256" key="2">
    <source>
        <dbReference type="ARBA" id="ARBA00022475"/>
    </source>
</evidence>
<proteinExistence type="predicted"/>
<evidence type="ECO:0000256" key="5">
    <source>
        <dbReference type="ARBA" id="ARBA00023136"/>
    </source>
</evidence>
<organism evidence="7 8">
    <name type="scientific">Marinobacter halodurans</name>
    <dbReference type="NCBI Taxonomy" id="2528979"/>
    <lineage>
        <taxon>Bacteria</taxon>
        <taxon>Pseudomonadati</taxon>
        <taxon>Pseudomonadota</taxon>
        <taxon>Gammaproteobacteria</taxon>
        <taxon>Pseudomonadales</taxon>
        <taxon>Marinobacteraceae</taxon>
        <taxon>Marinobacter</taxon>
    </lineage>
</organism>
<dbReference type="Proteomes" id="UP000313645">
    <property type="component" value="Unassembled WGS sequence"/>
</dbReference>
<keyword evidence="8" id="KW-1185">Reference proteome</keyword>
<evidence type="ECO:0000313" key="8">
    <source>
        <dbReference type="Proteomes" id="UP000313645"/>
    </source>
</evidence>
<gene>
    <name evidence="7" type="ORF">EZI54_20480</name>
</gene>
<name>A0ABY1ZEZ6_9GAMM</name>
<feature type="transmembrane region" description="Helical" evidence="6">
    <location>
        <begin position="268"/>
        <end position="287"/>
    </location>
</feature>
<dbReference type="EMBL" id="SJDL01000044">
    <property type="protein sequence ID" value="TBW48992.1"/>
    <property type="molecule type" value="Genomic_DNA"/>
</dbReference>
<comment type="subcellular location">
    <subcellularLocation>
        <location evidence="1">Cell inner membrane</location>
        <topology evidence="1">Multi-pass membrane protein</topology>
    </subcellularLocation>
</comment>
<dbReference type="CDD" id="cd06580">
    <property type="entry name" value="TM_PBP1_transp_TpRbsC_like"/>
    <property type="match status" value="1"/>
</dbReference>
<accession>A0ABY1ZEZ6</accession>
<evidence type="ECO:0000256" key="1">
    <source>
        <dbReference type="ARBA" id="ARBA00004429"/>
    </source>
</evidence>
<dbReference type="PANTHER" id="PTHR47089">
    <property type="entry name" value="ABC TRANSPORTER, PERMEASE PROTEIN"/>
    <property type="match status" value="1"/>
</dbReference>
<feature type="transmembrane region" description="Helical" evidence="6">
    <location>
        <begin position="114"/>
        <end position="137"/>
    </location>
</feature>
<dbReference type="RefSeq" id="WP_131483761.1">
    <property type="nucleotide sequence ID" value="NZ_SJDL01000044.1"/>
</dbReference>
<keyword evidence="5 6" id="KW-0472">Membrane</keyword>
<feature type="transmembrane region" description="Helical" evidence="6">
    <location>
        <begin position="294"/>
        <end position="311"/>
    </location>
</feature>
<comment type="caution">
    <text evidence="7">The sequence shown here is derived from an EMBL/GenBank/DDBJ whole genome shotgun (WGS) entry which is preliminary data.</text>
</comment>
<feature type="transmembrane region" description="Helical" evidence="6">
    <location>
        <begin position="323"/>
        <end position="343"/>
    </location>
</feature>
<feature type="transmembrane region" description="Helical" evidence="6">
    <location>
        <begin position="243"/>
        <end position="262"/>
    </location>
</feature>
<evidence type="ECO:0000256" key="6">
    <source>
        <dbReference type="SAM" id="Phobius"/>
    </source>
</evidence>
<feature type="transmembrane region" description="Helical" evidence="6">
    <location>
        <begin position="91"/>
        <end position="108"/>
    </location>
</feature>
<feature type="transmembrane region" description="Helical" evidence="6">
    <location>
        <begin position="197"/>
        <end position="222"/>
    </location>
</feature>
<evidence type="ECO:0000256" key="4">
    <source>
        <dbReference type="ARBA" id="ARBA00022989"/>
    </source>
</evidence>